<evidence type="ECO:0000256" key="2">
    <source>
        <dbReference type="ARBA" id="ARBA00022604"/>
    </source>
</evidence>
<organism evidence="10 11">
    <name type="scientific">Buddleja alternifolia</name>
    <dbReference type="NCBI Taxonomy" id="168488"/>
    <lineage>
        <taxon>Eukaryota</taxon>
        <taxon>Viridiplantae</taxon>
        <taxon>Streptophyta</taxon>
        <taxon>Embryophyta</taxon>
        <taxon>Tracheophyta</taxon>
        <taxon>Spermatophyta</taxon>
        <taxon>Magnoliopsida</taxon>
        <taxon>eudicotyledons</taxon>
        <taxon>Gunneridae</taxon>
        <taxon>Pentapetalae</taxon>
        <taxon>asterids</taxon>
        <taxon>lamiids</taxon>
        <taxon>Lamiales</taxon>
        <taxon>Scrophulariaceae</taxon>
        <taxon>Buddlejeae</taxon>
        <taxon>Buddleja</taxon>
    </lineage>
</organism>
<keyword evidence="4" id="KW-0210">Decarboxylase</keyword>
<feature type="domain" description="Flavoprotein" evidence="9">
    <location>
        <begin position="24"/>
        <end position="193"/>
    </location>
</feature>
<keyword evidence="11" id="KW-1185">Reference proteome</keyword>
<dbReference type="GO" id="GO:0010181">
    <property type="term" value="F:FMN binding"/>
    <property type="evidence" value="ECO:0007669"/>
    <property type="project" value="TreeGrafter"/>
</dbReference>
<dbReference type="SUPFAM" id="SSF52507">
    <property type="entry name" value="Homo-oligomeric flavin-containing Cys decarboxylases, HFCD"/>
    <property type="match status" value="1"/>
</dbReference>
<name>A0AAV6Y1L4_9LAMI</name>
<reference evidence="10" key="1">
    <citation type="submission" date="2019-10" db="EMBL/GenBank/DDBJ databases">
        <authorList>
            <person name="Zhang R."/>
            <person name="Pan Y."/>
            <person name="Wang J."/>
            <person name="Ma R."/>
            <person name="Yu S."/>
        </authorList>
    </citation>
    <scope>NUCLEOTIDE SEQUENCE</scope>
    <source>
        <strain evidence="10">LA-IB0</strain>
        <tissue evidence="10">Leaf</tissue>
    </source>
</reference>
<protein>
    <recommendedName>
        <fullName evidence="8">phosphopantothenoylcysteine decarboxylase</fullName>
        <ecNumber evidence="8">4.1.1.36</ecNumber>
    </recommendedName>
</protein>
<dbReference type="GO" id="GO:0015937">
    <property type="term" value="P:coenzyme A biosynthetic process"/>
    <property type="evidence" value="ECO:0007669"/>
    <property type="project" value="UniProtKB-KW"/>
</dbReference>
<keyword evidence="3" id="KW-0288">FMN</keyword>
<dbReference type="PANTHER" id="PTHR14359:SF6">
    <property type="entry name" value="PHOSPHOPANTOTHENOYLCYSTEINE DECARBOXYLASE"/>
    <property type="match status" value="1"/>
</dbReference>
<dbReference type="Gene3D" id="3.40.50.1950">
    <property type="entry name" value="Flavin prenyltransferase-like"/>
    <property type="match status" value="1"/>
</dbReference>
<evidence type="ECO:0000313" key="11">
    <source>
        <dbReference type="Proteomes" id="UP000826271"/>
    </source>
</evidence>
<dbReference type="Pfam" id="PF02441">
    <property type="entry name" value="Flavoprotein"/>
    <property type="match status" value="1"/>
</dbReference>
<evidence type="ECO:0000256" key="7">
    <source>
        <dbReference type="ARBA" id="ARBA00060685"/>
    </source>
</evidence>
<dbReference type="AlphaFoldDB" id="A0AAV6Y1L4"/>
<keyword evidence="4" id="KW-0456">Lyase</keyword>
<dbReference type="Proteomes" id="UP000826271">
    <property type="component" value="Unassembled WGS sequence"/>
</dbReference>
<keyword evidence="3" id="KW-0285">Flavoprotein</keyword>
<dbReference type="EMBL" id="WHWC01000002">
    <property type="protein sequence ID" value="KAG8388829.1"/>
    <property type="molecule type" value="Genomic_DNA"/>
</dbReference>
<evidence type="ECO:0000256" key="1">
    <source>
        <dbReference type="ARBA" id="ARBA00001917"/>
    </source>
</evidence>
<keyword evidence="5" id="KW-0173">Coenzyme A biosynthesis</keyword>
<dbReference type="InterPro" id="IPR036551">
    <property type="entry name" value="Flavin_trans-like"/>
</dbReference>
<dbReference type="PANTHER" id="PTHR14359">
    <property type="entry name" value="HOMO-OLIGOMERIC FLAVIN CONTAINING CYS DECARBOXYLASE FAMILY"/>
    <property type="match status" value="1"/>
</dbReference>
<comment type="pathway">
    <text evidence="7">Cofactor biosynthesis; coenzyme A biosynthesis; CoA from (R)-pantothenate: step 3/5.</text>
</comment>
<evidence type="ECO:0000313" key="10">
    <source>
        <dbReference type="EMBL" id="KAG8388829.1"/>
    </source>
</evidence>
<evidence type="ECO:0000256" key="6">
    <source>
        <dbReference type="ARBA" id="ARBA00038350"/>
    </source>
</evidence>
<comment type="cofactor">
    <cofactor evidence="1">
        <name>FMN</name>
        <dbReference type="ChEBI" id="CHEBI:58210"/>
    </cofactor>
</comment>
<dbReference type="InterPro" id="IPR003382">
    <property type="entry name" value="Flavoprotein"/>
</dbReference>
<comment type="caution">
    <text evidence="10">The sequence shown here is derived from an EMBL/GenBank/DDBJ whole genome shotgun (WGS) entry which is preliminary data.</text>
</comment>
<evidence type="ECO:0000259" key="9">
    <source>
        <dbReference type="Pfam" id="PF02441"/>
    </source>
</evidence>
<evidence type="ECO:0000256" key="3">
    <source>
        <dbReference type="ARBA" id="ARBA00022643"/>
    </source>
</evidence>
<accession>A0AAV6Y1L4</accession>
<gene>
    <name evidence="10" type="ORF">BUALT_Bualt02G0165700</name>
</gene>
<evidence type="ECO:0000256" key="5">
    <source>
        <dbReference type="ARBA" id="ARBA00022993"/>
    </source>
</evidence>
<dbReference type="EC" id="4.1.1.36" evidence="8"/>
<keyword evidence="2" id="KW-0341">Growth regulation</keyword>
<dbReference type="GO" id="GO:0071513">
    <property type="term" value="C:phosphopantothenoylcysteine decarboxylase complex"/>
    <property type="evidence" value="ECO:0007669"/>
    <property type="project" value="TreeGrafter"/>
</dbReference>
<dbReference type="GO" id="GO:0004633">
    <property type="term" value="F:phosphopantothenoylcysteine decarboxylase activity"/>
    <property type="evidence" value="ECO:0007669"/>
    <property type="project" value="UniProtKB-EC"/>
</dbReference>
<evidence type="ECO:0000256" key="4">
    <source>
        <dbReference type="ARBA" id="ARBA00022793"/>
    </source>
</evidence>
<evidence type="ECO:0000256" key="8">
    <source>
        <dbReference type="ARBA" id="ARBA00066422"/>
    </source>
</evidence>
<proteinExistence type="inferred from homology"/>
<sequence length="212" mass="23251">MAQRGPSNSGKQPCQPIYVPRRPRILLAACGSMAAIGFTNLCGLFAEWAEVKAVATGAALHFIDRASLPNGVVLYTDGDEWSTWNRIGDPLLHVELKRWAEVMVIAPLSANTLGKIAMGLCDNLLTCLVRVWDCRSKPLFVAPDMNLVMWNSTLTERHAMELDEIGISLIRPVSRSSSDEDYGNGSMERPSRIMTIVRIFLASQPQPSGSHG</sequence>
<comment type="similarity">
    <text evidence="6">Belongs to the HFCD (homooligomeric flavin containing Cys decarboxylase) superfamily.</text>
</comment>